<name>A0A3P3XIS3_9SPIR</name>
<dbReference type="PANTHER" id="PTHR43616:SF5">
    <property type="entry name" value="GLYCEROL DEHYDROGENASE 1"/>
    <property type="match status" value="1"/>
</dbReference>
<feature type="binding site" evidence="8">
    <location>
        <position position="261"/>
    </location>
    <ligand>
        <name>glycerol</name>
        <dbReference type="ChEBI" id="CHEBI:17754"/>
    </ligand>
</feature>
<dbReference type="PIRSF" id="PIRSF000112">
    <property type="entry name" value="Glycerol_dehydrogenase"/>
    <property type="match status" value="1"/>
</dbReference>
<comment type="catalytic activity">
    <reaction evidence="7">
        <text>glycerol + NAD(+) = dihydroxyacetone + NADH + H(+)</text>
        <dbReference type="Rhea" id="RHEA:13769"/>
        <dbReference type="ChEBI" id="CHEBI:15378"/>
        <dbReference type="ChEBI" id="CHEBI:16016"/>
        <dbReference type="ChEBI" id="CHEBI:17754"/>
        <dbReference type="ChEBI" id="CHEBI:57540"/>
        <dbReference type="ChEBI" id="CHEBI:57945"/>
        <dbReference type="EC" id="1.1.1.6"/>
    </reaction>
</comment>
<dbReference type="CDD" id="cd08550">
    <property type="entry name" value="GlyDH-like"/>
    <property type="match status" value="1"/>
</dbReference>
<dbReference type="EMBL" id="FWDM01000020">
    <property type="protein sequence ID" value="SLM12986.1"/>
    <property type="molecule type" value="Genomic_DNA"/>
</dbReference>
<evidence type="ECO:0000313" key="11">
    <source>
        <dbReference type="EMBL" id="SLM12986.1"/>
    </source>
</evidence>
<gene>
    <name evidence="11" type="ORF">SPIROBIBN47_270041</name>
</gene>
<dbReference type="EC" id="1.1.1.6" evidence="5"/>
<keyword evidence="1 8" id="KW-0479">Metal-binding</keyword>
<feature type="binding site" evidence="9">
    <location>
        <position position="130"/>
    </location>
    <ligand>
        <name>NAD(+)</name>
        <dbReference type="ChEBI" id="CHEBI:57540"/>
    </ligand>
</feature>
<evidence type="ECO:0000256" key="8">
    <source>
        <dbReference type="PIRSR" id="PIRSR000112-1"/>
    </source>
</evidence>
<dbReference type="InterPro" id="IPR016205">
    <property type="entry name" value="Glycerol_DH"/>
</dbReference>
<dbReference type="Gene3D" id="1.20.1090.10">
    <property type="entry name" value="Dehydroquinate synthase-like - alpha domain"/>
    <property type="match status" value="1"/>
</dbReference>
<organism evidence="11">
    <name type="scientific">uncultured spirochete</name>
    <dbReference type="NCBI Taxonomy" id="156406"/>
    <lineage>
        <taxon>Bacteria</taxon>
        <taxon>Pseudomonadati</taxon>
        <taxon>Spirochaetota</taxon>
        <taxon>Spirochaetia</taxon>
        <taxon>Spirochaetales</taxon>
        <taxon>environmental samples</taxon>
    </lineage>
</organism>
<dbReference type="GO" id="GO:0046872">
    <property type="term" value="F:metal ion binding"/>
    <property type="evidence" value="ECO:0007669"/>
    <property type="project" value="UniProtKB-KW"/>
</dbReference>
<evidence type="ECO:0000256" key="4">
    <source>
        <dbReference type="ARBA" id="ARBA00037918"/>
    </source>
</evidence>
<evidence type="ECO:0000256" key="6">
    <source>
        <dbReference type="ARBA" id="ARBA00040132"/>
    </source>
</evidence>
<dbReference type="InterPro" id="IPR001670">
    <property type="entry name" value="ADH_Fe/GldA"/>
</dbReference>
<keyword evidence="2" id="KW-0560">Oxidoreductase</keyword>
<dbReference type="AlphaFoldDB" id="A0A3P3XIS3"/>
<feature type="domain" description="Alcohol dehydrogenase iron-type/glycerol dehydrogenase GldA" evidence="10">
    <location>
        <begin position="12"/>
        <end position="154"/>
    </location>
</feature>
<protein>
    <recommendedName>
        <fullName evidence="6">Glycerol dehydrogenase</fullName>
        <ecNumber evidence="5">1.1.1.6</ecNumber>
    </recommendedName>
</protein>
<evidence type="ECO:0000256" key="2">
    <source>
        <dbReference type="ARBA" id="ARBA00023002"/>
    </source>
</evidence>
<evidence type="ECO:0000256" key="5">
    <source>
        <dbReference type="ARBA" id="ARBA00039147"/>
    </source>
</evidence>
<comment type="cofactor">
    <cofactor evidence="8">
        <name>Zn(2+)</name>
        <dbReference type="ChEBI" id="CHEBI:29105"/>
    </cofactor>
    <text evidence="8">Binds 1 zinc ion per subunit.</text>
</comment>
<keyword evidence="3 9" id="KW-0520">NAD</keyword>
<evidence type="ECO:0000256" key="3">
    <source>
        <dbReference type="ARBA" id="ARBA00023027"/>
    </source>
</evidence>
<dbReference type="SUPFAM" id="SSF56796">
    <property type="entry name" value="Dehydroquinate synthase-like"/>
    <property type="match status" value="1"/>
</dbReference>
<feature type="binding site" evidence="9">
    <location>
        <position position="134"/>
    </location>
    <ligand>
        <name>NAD(+)</name>
        <dbReference type="ChEBI" id="CHEBI:57540"/>
    </ligand>
</feature>
<evidence type="ECO:0000256" key="7">
    <source>
        <dbReference type="ARBA" id="ARBA00049006"/>
    </source>
</evidence>
<keyword evidence="8" id="KW-0862">Zinc</keyword>
<comment type="pathway">
    <text evidence="4">Polyol metabolism; glycerol fermentation; glycerone phosphate from glycerol (oxidative route): step 1/2.</text>
</comment>
<feature type="binding site" evidence="8">
    <location>
        <position position="280"/>
    </location>
    <ligand>
        <name>glycerol</name>
        <dbReference type="ChEBI" id="CHEBI:17754"/>
    </ligand>
</feature>
<reference evidence="11" key="1">
    <citation type="submission" date="2017-02" db="EMBL/GenBank/DDBJ databases">
        <authorList>
            <person name="Regsiter A."/>
            <person name="William W."/>
        </authorList>
    </citation>
    <scope>NUCLEOTIDE SEQUENCE</scope>
    <source>
        <strain evidence="11">Bib</strain>
    </source>
</reference>
<evidence type="ECO:0000256" key="1">
    <source>
        <dbReference type="ARBA" id="ARBA00022723"/>
    </source>
</evidence>
<evidence type="ECO:0000256" key="9">
    <source>
        <dbReference type="PIRSR" id="PIRSR000112-3"/>
    </source>
</evidence>
<dbReference type="PANTHER" id="PTHR43616">
    <property type="entry name" value="GLYCEROL DEHYDROGENASE"/>
    <property type="match status" value="1"/>
</dbReference>
<proteinExistence type="predicted"/>
<dbReference type="GO" id="GO:0008888">
    <property type="term" value="F:glycerol dehydrogenase (NAD+) activity"/>
    <property type="evidence" value="ECO:0007669"/>
    <property type="project" value="UniProtKB-EC"/>
</dbReference>
<feature type="binding site" evidence="8">
    <location>
        <position position="175"/>
    </location>
    <ligand>
        <name>glycerol</name>
        <dbReference type="ChEBI" id="CHEBI:17754"/>
    </ligand>
</feature>
<dbReference type="Pfam" id="PF00465">
    <property type="entry name" value="Fe-ADH"/>
    <property type="match status" value="1"/>
</dbReference>
<feature type="binding site" evidence="9">
    <location>
        <begin position="97"/>
        <end position="101"/>
    </location>
    <ligand>
        <name>NAD(+)</name>
        <dbReference type="ChEBI" id="CHEBI:57540"/>
    </ligand>
</feature>
<dbReference type="Gene3D" id="3.40.50.1970">
    <property type="match status" value="1"/>
</dbReference>
<evidence type="ECO:0000259" key="10">
    <source>
        <dbReference type="Pfam" id="PF00465"/>
    </source>
</evidence>
<sequence>MRNGNPYLGGGRYIQIEGAVHLVGQELKRYKAKRAFIIGGHTALSIALSPIETSIKSERIDYLVEEFQGHCTLKKVASLREKAERFDADIIVGVGGGKALDTAKLLANDMNLSVITVPTSAATCAAFAILSVVYNDNGDVLYSVFHNREVASVLVDMEILTSHCPTRMLAAGIADALAKFPEIAFSMEYASDWEKTVLPSAALVLSKHNWDLFFQKGKKALEDAKTGKLSPELEDVVCAGIALTGTVSSLVSGGRQLAVAHSFYDSICKNFKQQQRKFLHGEIVSAGILLQMLVNGMESAQIDETRNFLSSIGTPVSLRDLDIEPTSFNIDAIYTYIRTTMNLLEGWMTERLRAGLNGLLSL</sequence>
<accession>A0A3P3XIS3</accession>